<dbReference type="RefSeq" id="WP_220205978.1">
    <property type="nucleotide sequence ID" value="NZ_BNJK01000001.1"/>
</dbReference>
<keyword evidence="12 19" id="KW-0547">Nucleotide-binding</keyword>
<dbReference type="PANTHER" id="PTHR34848">
    <property type="match status" value="1"/>
</dbReference>
<evidence type="ECO:0000256" key="18">
    <source>
        <dbReference type="PIRSR" id="PIRSR006135-1"/>
    </source>
</evidence>
<dbReference type="InterPro" id="IPR003203">
    <property type="entry name" value="CobU/CobP"/>
</dbReference>
<comment type="function">
    <text evidence="4">Catalyzes ATP-dependent phosphorylation of adenosylcobinamide and addition of GMP to adenosylcobinamide phosphate.</text>
</comment>
<evidence type="ECO:0000256" key="13">
    <source>
        <dbReference type="ARBA" id="ARBA00022777"/>
    </source>
</evidence>
<comment type="similarity">
    <text evidence="7">Belongs to the CobU/CobP family.</text>
</comment>
<keyword evidence="13 20" id="KW-0418">Kinase</keyword>
<dbReference type="GO" id="GO:0009236">
    <property type="term" value="P:cobalamin biosynthetic process"/>
    <property type="evidence" value="ECO:0007669"/>
    <property type="project" value="UniProtKB-UniPathway"/>
</dbReference>
<sequence length="208" mass="22650">MFVDEDGEAVAVRENPQLILVTGGARSGKSTYAERLARRSGRSVAYIATATAGDDDMRDRIARHQAARPTTWQTIEEPLHLAGAVCQAASLADIILLDCITVWLSNWLLLQDELSSIESTPASVYSEGALQEIEVLLREAQALNAQQRLVIVTNEVGLGIVPAFALGRVYRDVLGAVNRRLAQEAARVYFLIAGLAVDIKRLHEEASL</sequence>
<dbReference type="GO" id="GO:0043752">
    <property type="term" value="F:adenosylcobinamide kinase activity"/>
    <property type="evidence" value="ECO:0007669"/>
    <property type="project" value="UniProtKB-EC"/>
</dbReference>
<evidence type="ECO:0000313" key="21">
    <source>
        <dbReference type="Proteomes" id="UP000597444"/>
    </source>
</evidence>
<dbReference type="NCBIfam" id="NF004469">
    <property type="entry name" value="PRK05800.1"/>
    <property type="match status" value="1"/>
</dbReference>
<feature type="binding site" evidence="19">
    <location>
        <position position="76"/>
    </location>
    <ligand>
        <name>GTP</name>
        <dbReference type="ChEBI" id="CHEBI:37565"/>
    </ligand>
</feature>
<dbReference type="PANTHER" id="PTHR34848:SF1">
    <property type="entry name" value="BIFUNCTIONAL ADENOSYLCOBALAMIN BIOSYNTHESIS PROTEIN COBU"/>
    <property type="match status" value="1"/>
</dbReference>
<evidence type="ECO:0000256" key="17">
    <source>
        <dbReference type="ARBA" id="ARBA00030571"/>
    </source>
</evidence>
<dbReference type="UniPathway" id="UPA00148">
    <property type="reaction ID" value="UER00236"/>
</dbReference>
<evidence type="ECO:0000256" key="3">
    <source>
        <dbReference type="ARBA" id="ARBA00001522"/>
    </source>
</evidence>
<dbReference type="Proteomes" id="UP000597444">
    <property type="component" value="Unassembled WGS sequence"/>
</dbReference>
<dbReference type="Pfam" id="PF02283">
    <property type="entry name" value="CobU"/>
    <property type="match status" value="1"/>
</dbReference>
<evidence type="ECO:0000256" key="14">
    <source>
        <dbReference type="ARBA" id="ARBA00022840"/>
    </source>
</evidence>
<evidence type="ECO:0000256" key="11">
    <source>
        <dbReference type="ARBA" id="ARBA00022679"/>
    </source>
</evidence>
<dbReference type="EMBL" id="BNJK01000001">
    <property type="protein sequence ID" value="GHO95291.1"/>
    <property type="molecule type" value="Genomic_DNA"/>
</dbReference>
<evidence type="ECO:0000256" key="12">
    <source>
        <dbReference type="ARBA" id="ARBA00022741"/>
    </source>
</evidence>
<evidence type="ECO:0000313" key="20">
    <source>
        <dbReference type="EMBL" id="GHO95291.1"/>
    </source>
</evidence>
<evidence type="ECO:0000256" key="15">
    <source>
        <dbReference type="ARBA" id="ARBA00023134"/>
    </source>
</evidence>
<evidence type="ECO:0000256" key="7">
    <source>
        <dbReference type="ARBA" id="ARBA00007490"/>
    </source>
</evidence>
<reference evidence="20" key="1">
    <citation type="submission" date="2020-10" db="EMBL/GenBank/DDBJ databases">
        <title>Taxonomic study of unclassified bacteria belonging to the class Ktedonobacteria.</title>
        <authorList>
            <person name="Yabe S."/>
            <person name="Wang C.M."/>
            <person name="Zheng Y."/>
            <person name="Sakai Y."/>
            <person name="Cavaletti L."/>
            <person name="Monciardini P."/>
            <person name="Donadio S."/>
        </authorList>
    </citation>
    <scope>NUCLEOTIDE SEQUENCE</scope>
    <source>
        <strain evidence="20">ID150040</strain>
    </source>
</reference>
<dbReference type="EC" id="2.7.7.62" evidence="9"/>
<evidence type="ECO:0000256" key="4">
    <source>
        <dbReference type="ARBA" id="ARBA00003889"/>
    </source>
</evidence>
<evidence type="ECO:0000256" key="16">
    <source>
        <dbReference type="ARBA" id="ARBA00029570"/>
    </source>
</evidence>
<proteinExistence type="inferred from homology"/>
<evidence type="ECO:0000256" key="9">
    <source>
        <dbReference type="ARBA" id="ARBA00012523"/>
    </source>
</evidence>
<dbReference type="GO" id="GO:0008820">
    <property type="term" value="F:cobinamide phosphate guanylyltransferase activity"/>
    <property type="evidence" value="ECO:0007669"/>
    <property type="project" value="UniProtKB-EC"/>
</dbReference>
<keyword evidence="11" id="KW-0808">Transferase</keyword>
<dbReference type="CDD" id="cd00544">
    <property type="entry name" value="CobU"/>
    <property type="match status" value="1"/>
</dbReference>
<gene>
    <name evidence="20" type="ORF">KSF_053390</name>
</gene>
<dbReference type="SUPFAM" id="SSF52540">
    <property type="entry name" value="P-loop containing nucleoside triphosphate hydrolases"/>
    <property type="match status" value="1"/>
</dbReference>
<dbReference type="Gene3D" id="3.40.50.300">
    <property type="entry name" value="P-loop containing nucleotide triphosphate hydrolases"/>
    <property type="match status" value="1"/>
</dbReference>
<dbReference type="GO" id="GO:0005524">
    <property type="term" value="F:ATP binding"/>
    <property type="evidence" value="ECO:0007669"/>
    <property type="project" value="UniProtKB-KW"/>
</dbReference>
<keyword evidence="10" id="KW-0169">Cobalamin biosynthesis</keyword>
<protein>
    <recommendedName>
        <fullName evidence="16">Adenosylcobinamide kinase</fullName>
        <ecNumber evidence="8">2.7.1.156</ecNumber>
        <ecNumber evidence="9">2.7.7.62</ecNumber>
    </recommendedName>
    <alternativeName>
        <fullName evidence="17">Adenosylcobinamide-phosphate guanylyltransferase</fullName>
    </alternativeName>
</protein>
<comment type="catalytic activity">
    <reaction evidence="1">
        <text>adenosylcob(III)inamide + ATP = adenosylcob(III)inamide phosphate + ADP + H(+)</text>
        <dbReference type="Rhea" id="RHEA:15769"/>
        <dbReference type="ChEBI" id="CHEBI:2480"/>
        <dbReference type="ChEBI" id="CHEBI:15378"/>
        <dbReference type="ChEBI" id="CHEBI:30616"/>
        <dbReference type="ChEBI" id="CHEBI:58502"/>
        <dbReference type="ChEBI" id="CHEBI:456216"/>
        <dbReference type="EC" id="2.7.1.156"/>
    </reaction>
</comment>
<evidence type="ECO:0000256" key="10">
    <source>
        <dbReference type="ARBA" id="ARBA00022573"/>
    </source>
</evidence>
<feature type="active site" description="GMP-histidine intermediate" evidence="18">
    <location>
        <position position="64"/>
    </location>
</feature>
<organism evidence="20 21">
    <name type="scientific">Reticulibacter mediterranei</name>
    <dbReference type="NCBI Taxonomy" id="2778369"/>
    <lineage>
        <taxon>Bacteria</taxon>
        <taxon>Bacillati</taxon>
        <taxon>Chloroflexota</taxon>
        <taxon>Ktedonobacteria</taxon>
        <taxon>Ktedonobacterales</taxon>
        <taxon>Reticulibacteraceae</taxon>
        <taxon>Reticulibacter</taxon>
    </lineage>
</organism>
<keyword evidence="15 19" id="KW-0342">GTP-binding</keyword>
<evidence type="ECO:0000256" key="19">
    <source>
        <dbReference type="PIRSR" id="PIRSR006135-2"/>
    </source>
</evidence>
<keyword evidence="14" id="KW-0067">ATP-binding</keyword>
<name>A0A8J3IIQ2_9CHLR</name>
<evidence type="ECO:0000256" key="5">
    <source>
        <dbReference type="ARBA" id="ARBA00004692"/>
    </source>
</evidence>
<evidence type="ECO:0000256" key="6">
    <source>
        <dbReference type="ARBA" id="ARBA00005159"/>
    </source>
</evidence>
<dbReference type="GO" id="GO:0005525">
    <property type="term" value="F:GTP binding"/>
    <property type="evidence" value="ECO:0007669"/>
    <property type="project" value="UniProtKB-KW"/>
</dbReference>
<dbReference type="AlphaFoldDB" id="A0A8J3IIQ2"/>
<evidence type="ECO:0000256" key="2">
    <source>
        <dbReference type="ARBA" id="ARBA00000711"/>
    </source>
</evidence>
<comment type="catalytic activity">
    <reaction evidence="2">
        <text>adenosylcob(III)inamide phosphate + GTP + H(+) = adenosylcob(III)inamide-GDP + diphosphate</text>
        <dbReference type="Rhea" id="RHEA:22712"/>
        <dbReference type="ChEBI" id="CHEBI:15378"/>
        <dbReference type="ChEBI" id="CHEBI:33019"/>
        <dbReference type="ChEBI" id="CHEBI:37565"/>
        <dbReference type="ChEBI" id="CHEBI:58502"/>
        <dbReference type="ChEBI" id="CHEBI:60487"/>
        <dbReference type="EC" id="2.7.7.62"/>
    </reaction>
</comment>
<feature type="binding site" evidence="19">
    <location>
        <begin position="48"/>
        <end position="50"/>
    </location>
    <ligand>
        <name>GTP</name>
        <dbReference type="ChEBI" id="CHEBI:37565"/>
    </ligand>
</feature>
<dbReference type="EC" id="2.7.1.156" evidence="8"/>
<dbReference type="InterPro" id="IPR027417">
    <property type="entry name" value="P-loop_NTPase"/>
</dbReference>
<comment type="caution">
    <text evidence="20">The sequence shown here is derived from an EMBL/GenBank/DDBJ whole genome shotgun (WGS) entry which is preliminary data.</text>
</comment>
<evidence type="ECO:0000256" key="1">
    <source>
        <dbReference type="ARBA" id="ARBA00000312"/>
    </source>
</evidence>
<comment type="pathway">
    <text evidence="6">Cofactor biosynthesis; adenosylcobalamin biosynthesis; adenosylcobalamin from cob(II)yrinate a,c-diamide: step 5/7.</text>
</comment>
<evidence type="ECO:0000256" key="8">
    <source>
        <dbReference type="ARBA" id="ARBA00012016"/>
    </source>
</evidence>
<dbReference type="PIRSF" id="PIRSF006135">
    <property type="entry name" value="CobU"/>
    <property type="match status" value="1"/>
</dbReference>
<comment type="catalytic activity">
    <reaction evidence="3">
        <text>adenosylcob(III)inamide + GTP = adenosylcob(III)inamide phosphate + GDP + H(+)</text>
        <dbReference type="Rhea" id="RHEA:15765"/>
        <dbReference type="ChEBI" id="CHEBI:2480"/>
        <dbReference type="ChEBI" id="CHEBI:15378"/>
        <dbReference type="ChEBI" id="CHEBI:37565"/>
        <dbReference type="ChEBI" id="CHEBI:58189"/>
        <dbReference type="ChEBI" id="CHEBI:58502"/>
        <dbReference type="EC" id="2.7.1.156"/>
    </reaction>
</comment>
<keyword evidence="21" id="KW-1185">Reference proteome</keyword>
<comment type="pathway">
    <text evidence="5">Cofactor biosynthesis; adenosylcobalamin biosynthesis; adenosylcobalamin from cob(II)yrinate a,c-diamide: step 6/7.</text>
</comment>
<feature type="binding site" evidence="19">
    <location>
        <position position="98"/>
    </location>
    <ligand>
        <name>GTP</name>
        <dbReference type="ChEBI" id="CHEBI:37565"/>
    </ligand>
</feature>
<feature type="binding site" evidence="19">
    <location>
        <begin position="23"/>
        <end position="30"/>
    </location>
    <ligand>
        <name>GTP</name>
        <dbReference type="ChEBI" id="CHEBI:37565"/>
    </ligand>
</feature>
<accession>A0A8J3IIQ2</accession>